<dbReference type="EMBL" id="JBHTOF010000025">
    <property type="protein sequence ID" value="MFD1465142.1"/>
    <property type="molecule type" value="Genomic_DNA"/>
</dbReference>
<evidence type="ECO:0000256" key="1">
    <source>
        <dbReference type="ARBA" id="ARBA00022475"/>
    </source>
</evidence>
<keyword evidence="3" id="KW-0472">Membrane</keyword>
<protein>
    <submittedName>
        <fullName evidence="7">ABC transporter substrate-binding protein</fullName>
    </submittedName>
</protein>
<dbReference type="InterPro" id="IPR050490">
    <property type="entry name" value="Bact_solute-bd_prot1"/>
</dbReference>
<keyword evidence="2 6" id="KW-0732">Signal</keyword>
<sequence length="437" mass="48501">MKKNFGKKIGLVLLTALTTIGLAACGNGGSSSSNKTADGKTKMTMWTFVDAQGTFFKNAAKSWNKTHKQKIDLTVNVLPFDQMNQKLTVALQSGSGAPDIADVELGQGAIQLKADKPAYYPLNSALKPYMNNLVKSRLDNFKKNGNYYGLDYHVGTTVTYYNTDIMKAAGVDYTKIKTWDDYEKAGEQVKAKTGKWMNEVEYSAMFQYDAMVTQQHADYIKNDKATLTNAANVRVLTQLQNWIYKDKIARTAVGGSIDNDQFFAEMNKGNVASVTMPSWYMERIADHMPKLKGKIAIAPMPVFNEGDYRSAGGGGTGTMVTNQASNKKLAAKFVVWAKASKGQAVKIWEDLGFDPVRSDIWSEPVMKEDNKYTRYFGKDIFDTFVQLKSQVTSTTKTAKISPDLNDYMLKNTFPSTLLKDKMTPKAALQKANDALNK</sequence>
<dbReference type="Proteomes" id="UP001597244">
    <property type="component" value="Unassembled WGS sequence"/>
</dbReference>
<evidence type="ECO:0000313" key="7">
    <source>
        <dbReference type="EMBL" id="MFD1465142.1"/>
    </source>
</evidence>
<feature type="signal peptide" evidence="6">
    <location>
        <begin position="1"/>
        <end position="23"/>
    </location>
</feature>
<evidence type="ECO:0000256" key="4">
    <source>
        <dbReference type="ARBA" id="ARBA00023139"/>
    </source>
</evidence>
<keyword evidence="1" id="KW-1003">Cell membrane</keyword>
<evidence type="ECO:0000256" key="3">
    <source>
        <dbReference type="ARBA" id="ARBA00023136"/>
    </source>
</evidence>
<name>A0ABW4DKE6_9LACO</name>
<dbReference type="InterPro" id="IPR006059">
    <property type="entry name" value="SBP"/>
</dbReference>
<dbReference type="PANTHER" id="PTHR43649">
    <property type="entry name" value="ARABINOSE-BINDING PROTEIN-RELATED"/>
    <property type="match status" value="1"/>
</dbReference>
<keyword evidence="5" id="KW-0449">Lipoprotein</keyword>
<dbReference type="RefSeq" id="WP_125577070.1">
    <property type="nucleotide sequence ID" value="NZ_JBHTOF010000025.1"/>
</dbReference>
<keyword evidence="4" id="KW-0564">Palmitate</keyword>
<evidence type="ECO:0000313" key="8">
    <source>
        <dbReference type="Proteomes" id="UP001597244"/>
    </source>
</evidence>
<dbReference type="SUPFAM" id="SSF53850">
    <property type="entry name" value="Periplasmic binding protein-like II"/>
    <property type="match status" value="1"/>
</dbReference>
<dbReference type="PANTHER" id="PTHR43649:SF33">
    <property type="entry name" value="POLYGALACTURONAN_RHAMNOGALACTURONAN-BINDING PROTEIN YTCQ"/>
    <property type="match status" value="1"/>
</dbReference>
<reference evidence="8" key="1">
    <citation type="journal article" date="2019" name="Int. J. Syst. Evol. Microbiol.">
        <title>The Global Catalogue of Microorganisms (GCM) 10K type strain sequencing project: providing services to taxonomists for standard genome sequencing and annotation.</title>
        <authorList>
            <consortium name="The Broad Institute Genomics Platform"/>
            <consortium name="The Broad Institute Genome Sequencing Center for Infectious Disease"/>
            <person name="Wu L."/>
            <person name="Ma J."/>
        </authorList>
    </citation>
    <scope>NUCLEOTIDE SEQUENCE [LARGE SCALE GENOMIC DNA]</scope>
    <source>
        <strain evidence="8">CCM 8951</strain>
    </source>
</reference>
<dbReference type="Gene3D" id="3.40.190.10">
    <property type="entry name" value="Periplasmic binding protein-like II"/>
    <property type="match status" value="1"/>
</dbReference>
<evidence type="ECO:0000256" key="6">
    <source>
        <dbReference type="SAM" id="SignalP"/>
    </source>
</evidence>
<accession>A0ABW4DKE6</accession>
<gene>
    <name evidence="7" type="ORF">ACFQ4L_03430</name>
</gene>
<evidence type="ECO:0000256" key="2">
    <source>
        <dbReference type="ARBA" id="ARBA00022729"/>
    </source>
</evidence>
<organism evidence="7 8">
    <name type="scientific">Lapidilactobacillus mulanensis</name>
    <dbReference type="NCBI Taxonomy" id="2485999"/>
    <lineage>
        <taxon>Bacteria</taxon>
        <taxon>Bacillati</taxon>
        <taxon>Bacillota</taxon>
        <taxon>Bacilli</taxon>
        <taxon>Lactobacillales</taxon>
        <taxon>Lactobacillaceae</taxon>
        <taxon>Lapidilactobacillus</taxon>
    </lineage>
</organism>
<dbReference type="Pfam" id="PF01547">
    <property type="entry name" value="SBP_bac_1"/>
    <property type="match status" value="1"/>
</dbReference>
<comment type="caution">
    <text evidence="7">The sequence shown here is derived from an EMBL/GenBank/DDBJ whole genome shotgun (WGS) entry which is preliminary data.</text>
</comment>
<feature type="chain" id="PRO_5046400875" evidence="6">
    <location>
        <begin position="24"/>
        <end position="437"/>
    </location>
</feature>
<evidence type="ECO:0000256" key="5">
    <source>
        <dbReference type="ARBA" id="ARBA00023288"/>
    </source>
</evidence>
<proteinExistence type="predicted"/>
<dbReference type="PROSITE" id="PS51257">
    <property type="entry name" value="PROKAR_LIPOPROTEIN"/>
    <property type="match status" value="1"/>
</dbReference>
<keyword evidence="8" id="KW-1185">Reference proteome</keyword>